<keyword evidence="1" id="KW-0597">Phosphoprotein</keyword>
<evidence type="ECO:0000259" key="3">
    <source>
        <dbReference type="PROSITE" id="PS50109"/>
    </source>
</evidence>
<comment type="caution">
    <text evidence="4">The sequence shown here is derived from an EMBL/GenBank/DDBJ whole genome shotgun (WGS) entry which is preliminary data.</text>
</comment>
<proteinExistence type="predicted"/>
<keyword evidence="2" id="KW-1133">Transmembrane helix</keyword>
<dbReference type="PROSITE" id="PS50109">
    <property type="entry name" value="HIS_KIN"/>
    <property type="match status" value="1"/>
</dbReference>
<evidence type="ECO:0000313" key="5">
    <source>
        <dbReference type="Proteomes" id="UP000253410"/>
    </source>
</evidence>
<dbReference type="Gene3D" id="2.60.40.10">
    <property type="entry name" value="Immunoglobulins"/>
    <property type="match status" value="1"/>
</dbReference>
<dbReference type="Pfam" id="PF02518">
    <property type="entry name" value="HATPase_c"/>
    <property type="match status" value="1"/>
</dbReference>
<feature type="transmembrane region" description="Helical" evidence="2">
    <location>
        <begin position="732"/>
        <end position="750"/>
    </location>
</feature>
<dbReference type="InterPro" id="IPR003594">
    <property type="entry name" value="HATPase_dom"/>
</dbReference>
<dbReference type="SUPFAM" id="SSF47384">
    <property type="entry name" value="Homodimeric domain of signal transducing histidine kinase"/>
    <property type="match status" value="1"/>
</dbReference>
<dbReference type="SMART" id="SM00387">
    <property type="entry name" value="HATPase_c"/>
    <property type="match status" value="1"/>
</dbReference>
<dbReference type="InterPro" id="IPR013783">
    <property type="entry name" value="Ig-like_fold"/>
</dbReference>
<dbReference type="InterPro" id="IPR005467">
    <property type="entry name" value="His_kinase_dom"/>
</dbReference>
<protein>
    <recommendedName>
        <fullName evidence="3">Histidine kinase domain-containing protein</fullName>
    </recommendedName>
</protein>
<gene>
    <name evidence="4" type="ORF">DF182_19020</name>
</gene>
<evidence type="ECO:0000256" key="1">
    <source>
        <dbReference type="ARBA" id="ARBA00022553"/>
    </source>
</evidence>
<dbReference type="OrthoDB" id="8676692at2"/>
<keyword evidence="2" id="KW-0472">Membrane</keyword>
<reference evidence="4 5" key="1">
    <citation type="submission" date="2018-05" db="EMBL/GenBank/DDBJ databases">
        <title>Chitinophaga sp. K3CV102501T nov., isolated from isolated from a monsoon evergreen broad-leaved forest soil.</title>
        <authorList>
            <person name="Lv Y."/>
        </authorList>
    </citation>
    <scope>NUCLEOTIDE SEQUENCE [LARGE SCALE GENOMIC DNA]</scope>
    <source>
        <strain evidence="4 5">GDMCC 1.1325</strain>
    </source>
</reference>
<dbReference type="Gene3D" id="2.130.10.10">
    <property type="entry name" value="YVTN repeat-like/Quinoprotein amine dehydrogenase"/>
    <property type="match status" value="2"/>
</dbReference>
<evidence type="ECO:0000313" key="4">
    <source>
        <dbReference type="EMBL" id="RBL88662.1"/>
    </source>
</evidence>
<dbReference type="AlphaFoldDB" id="A0A365XQN9"/>
<organism evidence="4 5">
    <name type="scientific">Chitinophaga flava</name>
    <dbReference type="NCBI Taxonomy" id="2259036"/>
    <lineage>
        <taxon>Bacteria</taxon>
        <taxon>Pseudomonadati</taxon>
        <taxon>Bacteroidota</taxon>
        <taxon>Chitinophagia</taxon>
        <taxon>Chitinophagales</taxon>
        <taxon>Chitinophagaceae</taxon>
        <taxon>Chitinophaga</taxon>
    </lineage>
</organism>
<dbReference type="SUPFAM" id="SSF63829">
    <property type="entry name" value="Calcium-dependent phosphotriesterase"/>
    <property type="match status" value="1"/>
</dbReference>
<keyword evidence="5" id="KW-1185">Reference proteome</keyword>
<dbReference type="SUPFAM" id="SSF55874">
    <property type="entry name" value="ATPase domain of HSP90 chaperone/DNA topoisomerase II/histidine kinase"/>
    <property type="match status" value="1"/>
</dbReference>
<dbReference type="Gene3D" id="1.10.287.130">
    <property type="match status" value="1"/>
</dbReference>
<dbReference type="PANTHER" id="PTHR43547">
    <property type="entry name" value="TWO-COMPONENT HISTIDINE KINASE"/>
    <property type="match status" value="1"/>
</dbReference>
<accession>A0A365XQN9</accession>
<dbReference type="GO" id="GO:0000155">
    <property type="term" value="F:phosphorelay sensor kinase activity"/>
    <property type="evidence" value="ECO:0007669"/>
    <property type="project" value="InterPro"/>
</dbReference>
<dbReference type="InterPro" id="IPR036097">
    <property type="entry name" value="HisK_dim/P_sf"/>
</dbReference>
<dbReference type="Proteomes" id="UP000253410">
    <property type="component" value="Unassembled WGS sequence"/>
</dbReference>
<sequence length="997" mass="113446">MLLMLSAMANVCLAGTDTLPSGYYMQHFDNTNGLPQNTVMAIAADPCGFIWLSTQDGLARFDGLRFITFGMNSLPVASNRFLAFYRNMQGGLSVYNEWKEHVRIVDGWPHRDTVAANYPGSYLQWHAINDRLDSGTTGLLGLPENIQVMGGVIKRLVLYDNIKGVYNIVQGKMSFYEKGVLRYEVPFHHGKKCNFFLLYNRLYYLHDNGTYSAITSKIHTGFLEGDIRADPAFPGAMHNSTFFWNVYTADQAILYFNQSFYLVKATSQGRLTTTRIISGFNTADLGIQIAWYNEQQGKLYLGSNTKGLFILSKQRFYALKTLTGGDSYYGQTAYTKDKILTAQGDMISTHGEVHSIPAIRQRMSSDWYSVFTDSLHHIWLKWGPWVHKHDGKSFQLLNRWRFPAKISIIYDGGDGKMWIGLRGKGIALMDLYQKNAQPELFLPLKEDVSYFARYHNTMFMSTDKGFYRIDIPSRRIDTIAPLQKIYVRSLYVSGPDDVWLTTYGKGFYRYYKGKVTAFPLDANKALATAHCIIPDNKGFFWITTNNGLFQVSQADLRAYSADTTNTLYYHYYDKKEGFLTNEFNGGCQPCAIKLDNGTISLPSLNGLVLFNPDSIHPLLPNNDLFIDKILADKQEMPAAGHLDLPRKLSQLNITVSSPYMGDQKNLQMSYVLEESGHQSMWLPVPEDGTISLSMPSHGDYTLLIRKQNGFGKDNYQEKRITFSIAAAWYQTYWFMVCALGCIVGGCFLLMRLRLRYIRKRNTQLEAAVALKTRELQQRTDVQERIIRSVSHDIQTPLKYQQFLSKKIYEGLVAENNPTLTDIAKVMHEHTYRLHYMTENLLNYLKVQVAEQPCRTERFSLKEVVDETLLIFKDIAREKGTAIDNHIPADLEWVGNRQLLSVVLHNLVDNAVKVTRNGTIMIAARAQHGKTAIFIKDTGPGMKRELVEWLNTGESPIPLRNGIGLMIVRELITLLQLDLFVSSLPNDGCCFCIQDRPS</sequence>
<name>A0A365XQN9_9BACT</name>
<dbReference type="InterPro" id="IPR015943">
    <property type="entry name" value="WD40/YVTN_repeat-like_dom_sf"/>
</dbReference>
<feature type="domain" description="Histidine kinase" evidence="3">
    <location>
        <begin position="788"/>
        <end position="997"/>
    </location>
</feature>
<dbReference type="PANTHER" id="PTHR43547:SF2">
    <property type="entry name" value="HYBRID SIGNAL TRANSDUCTION HISTIDINE KINASE C"/>
    <property type="match status" value="1"/>
</dbReference>
<dbReference type="Gene3D" id="3.30.565.10">
    <property type="entry name" value="Histidine kinase-like ATPase, C-terminal domain"/>
    <property type="match status" value="1"/>
</dbReference>
<dbReference type="EMBL" id="QFFJ01000002">
    <property type="protein sequence ID" value="RBL88662.1"/>
    <property type="molecule type" value="Genomic_DNA"/>
</dbReference>
<evidence type="ECO:0000256" key="2">
    <source>
        <dbReference type="SAM" id="Phobius"/>
    </source>
</evidence>
<dbReference type="RefSeq" id="WP_113617407.1">
    <property type="nucleotide sequence ID" value="NZ_QFFJ01000002.1"/>
</dbReference>
<dbReference type="InterPro" id="IPR036890">
    <property type="entry name" value="HATPase_C_sf"/>
</dbReference>
<keyword evidence="2" id="KW-0812">Transmembrane</keyword>